<dbReference type="Proteomes" id="UP001234989">
    <property type="component" value="Chromosome 6"/>
</dbReference>
<proteinExistence type="predicted"/>
<dbReference type="PANTHER" id="PTHR46148">
    <property type="entry name" value="CHROMO DOMAIN-CONTAINING PROTEIN"/>
    <property type="match status" value="1"/>
</dbReference>
<organism evidence="1 2">
    <name type="scientific">Solanum verrucosum</name>
    <dbReference type="NCBI Taxonomy" id="315347"/>
    <lineage>
        <taxon>Eukaryota</taxon>
        <taxon>Viridiplantae</taxon>
        <taxon>Streptophyta</taxon>
        <taxon>Embryophyta</taxon>
        <taxon>Tracheophyta</taxon>
        <taxon>Spermatophyta</taxon>
        <taxon>Magnoliopsida</taxon>
        <taxon>eudicotyledons</taxon>
        <taxon>Gunneridae</taxon>
        <taxon>Pentapetalae</taxon>
        <taxon>asterids</taxon>
        <taxon>lamiids</taxon>
        <taxon>Solanales</taxon>
        <taxon>Solanaceae</taxon>
        <taxon>Solanoideae</taxon>
        <taxon>Solaneae</taxon>
        <taxon>Solanum</taxon>
    </lineage>
</organism>
<evidence type="ECO:0000313" key="1">
    <source>
        <dbReference type="EMBL" id="WMV32196.1"/>
    </source>
</evidence>
<reference evidence="1" key="1">
    <citation type="submission" date="2023-08" db="EMBL/GenBank/DDBJ databases">
        <title>A de novo genome assembly of Solanum verrucosum Schlechtendal, a Mexican diploid species geographically isolated from the other diploid A-genome species in potato relatives.</title>
        <authorList>
            <person name="Hosaka K."/>
        </authorList>
    </citation>
    <scope>NUCLEOTIDE SEQUENCE</scope>
    <source>
        <tissue evidence="1">Young leaves</tissue>
    </source>
</reference>
<dbReference type="PANTHER" id="PTHR46148:SF56">
    <property type="entry name" value="RETROTRANSPOSON PROTEIN"/>
    <property type="match status" value="1"/>
</dbReference>
<name>A0AAF0TTN9_SOLVR</name>
<evidence type="ECO:0000313" key="2">
    <source>
        <dbReference type="Proteomes" id="UP001234989"/>
    </source>
</evidence>
<protein>
    <submittedName>
        <fullName evidence="1">Uncharacterized protein</fullName>
    </submittedName>
</protein>
<keyword evidence="2" id="KW-1185">Reference proteome</keyword>
<dbReference type="Pfam" id="PF08284">
    <property type="entry name" value="RVP_2"/>
    <property type="match status" value="1"/>
</dbReference>
<accession>A0AAF0TTN9</accession>
<sequence length="206" mass="23718">MNELTRQGFMSCSPQTGRYLEELLLVQAEEQIASMQSPVAMSKRILQMLSLFEVVPERLCEPFCVSTPVGESILAERVYRDCPISINHKSIMADLVELDMELSAVHPVFHIFMLKKYIVDPLLILPTKNIRITDSLSYGEITFQILDRQVRRLRTKDLALVKVLWRKQFVEEAIWEAEEDMKKKYPYLFESGGNADQGTNFLLSAL</sequence>
<dbReference type="AlphaFoldDB" id="A0AAF0TTN9"/>
<gene>
    <name evidence="1" type="ORF">MTR67_025581</name>
</gene>
<dbReference type="EMBL" id="CP133617">
    <property type="protein sequence ID" value="WMV32196.1"/>
    <property type="molecule type" value="Genomic_DNA"/>
</dbReference>